<name>A0ABP5CVN3_9PSEU</name>
<dbReference type="PANTHER" id="PTHR47197:SF3">
    <property type="entry name" value="DIHYDRO-HEME D1 DEHYDROGENASE"/>
    <property type="match status" value="1"/>
</dbReference>
<dbReference type="Gene3D" id="2.130.10.10">
    <property type="entry name" value="YVTN repeat-like/Quinoprotein amine dehydrogenase"/>
    <property type="match status" value="3"/>
</dbReference>
<evidence type="ECO:0000313" key="1">
    <source>
        <dbReference type="EMBL" id="GAA1967757.1"/>
    </source>
</evidence>
<dbReference type="Proteomes" id="UP001501116">
    <property type="component" value="Unassembled WGS sequence"/>
</dbReference>
<keyword evidence="2" id="KW-1185">Reference proteome</keyword>
<dbReference type="InterPro" id="IPR051200">
    <property type="entry name" value="Host-pathogen_enzymatic-act"/>
</dbReference>
<comment type="caution">
    <text evidence="1">The sequence shown here is derived from an EMBL/GenBank/DDBJ whole genome shotgun (WGS) entry which is preliminary data.</text>
</comment>
<sequence length="331" mass="35104">MVEMLAVVGQQACDVRFYDAGSYELVGKVDVPPQPHEAAYDSKRRLVYVSHTYDSGWYFEHPAKGHLVSVIDVDTRVVVRTIDLAPENGPHDLRLDDANDVLYVSVEATATEPGALLAVDPDTGEVRRRIAAEAPGPHWFAMTADGRRAYTSNKEAPFLSVVDIEDGRMAGRVEVPGSEGIAFAGGKVFVAAPVLAPGPSRGETGLRVIDTATDEIVGTVWTEHRISAVHATAGGLVLAAEMRAEWTEGDITHQNGLLHVYDAATVEEIATVPIGTGVLTIRSTSDGATAYVANAFTGTVTVIDLRAFEAVHTIEAGAGAHGLAWIPAVTG</sequence>
<protein>
    <submittedName>
        <fullName evidence="1">YncE family protein</fullName>
    </submittedName>
</protein>
<proteinExistence type="predicted"/>
<dbReference type="SUPFAM" id="SSF51004">
    <property type="entry name" value="C-terminal (heme d1) domain of cytochrome cd1-nitrite reductase"/>
    <property type="match status" value="1"/>
</dbReference>
<accession>A0ABP5CVN3</accession>
<evidence type="ECO:0000313" key="2">
    <source>
        <dbReference type="Proteomes" id="UP001501116"/>
    </source>
</evidence>
<organism evidence="1 2">
    <name type="scientific">Amycolatopsis minnesotensis</name>
    <dbReference type="NCBI Taxonomy" id="337894"/>
    <lineage>
        <taxon>Bacteria</taxon>
        <taxon>Bacillati</taxon>
        <taxon>Actinomycetota</taxon>
        <taxon>Actinomycetes</taxon>
        <taxon>Pseudonocardiales</taxon>
        <taxon>Pseudonocardiaceae</taxon>
        <taxon>Amycolatopsis</taxon>
    </lineage>
</organism>
<dbReference type="InterPro" id="IPR011048">
    <property type="entry name" value="Haem_d1_sf"/>
</dbReference>
<dbReference type="EMBL" id="BAAANN010000018">
    <property type="protein sequence ID" value="GAA1967757.1"/>
    <property type="molecule type" value="Genomic_DNA"/>
</dbReference>
<dbReference type="InterPro" id="IPR015943">
    <property type="entry name" value="WD40/YVTN_repeat-like_dom_sf"/>
</dbReference>
<gene>
    <name evidence="1" type="ORF">GCM10009754_45660</name>
</gene>
<dbReference type="PANTHER" id="PTHR47197">
    <property type="entry name" value="PROTEIN NIRF"/>
    <property type="match status" value="1"/>
</dbReference>
<reference evidence="2" key="1">
    <citation type="journal article" date="2019" name="Int. J. Syst. Evol. Microbiol.">
        <title>The Global Catalogue of Microorganisms (GCM) 10K type strain sequencing project: providing services to taxonomists for standard genome sequencing and annotation.</title>
        <authorList>
            <consortium name="The Broad Institute Genomics Platform"/>
            <consortium name="The Broad Institute Genome Sequencing Center for Infectious Disease"/>
            <person name="Wu L."/>
            <person name="Ma J."/>
        </authorList>
    </citation>
    <scope>NUCLEOTIDE SEQUENCE [LARGE SCALE GENOMIC DNA]</scope>
    <source>
        <strain evidence="2">JCM 14545</strain>
    </source>
</reference>